<dbReference type="Proteomes" id="UP001417504">
    <property type="component" value="Unassembled WGS sequence"/>
</dbReference>
<evidence type="ECO:0000313" key="3">
    <source>
        <dbReference type="Proteomes" id="UP001417504"/>
    </source>
</evidence>
<feature type="compositionally biased region" description="Low complexity" evidence="1">
    <location>
        <begin position="100"/>
        <end position="113"/>
    </location>
</feature>
<keyword evidence="3" id="KW-1185">Reference proteome</keyword>
<sequence>MGNCTFRGFGAGALVNELVMIKVMTSNGGIMELFAPITAECVTNEFPGHGIFRSADLFSRPLPHNEELDVGELYYLLPLNTCRGARITRHGRIRPSGLDSSSSSSSSSSSTYTSSLINAPYRISVDCQGVMGSSRSSSHEVLQRCGSSNGSGVWKVKLVISPEQLSEILSKEASTEALIDSMRTVAKCGSGTAPSSTANSEQWSLSSSWKASSEHYLV</sequence>
<protein>
    <submittedName>
        <fullName evidence="2">Uncharacterized protein</fullName>
    </submittedName>
</protein>
<dbReference type="PANTHER" id="PTHR33148:SF41">
    <property type="entry name" value="DUF4228 DOMAIN PROTEIN"/>
    <property type="match status" value="1"/>
</dbReference>
<comment type="caution">
    <text evidence="2">The sequence shown here is derived from an EMBL/GenBank/DDBJ whole genome shotgun (WGS) entry which is preliminary data.</text>
</comment>
<dbReference type="PANTHER" id="PTHR33148">
    <property type="entry name" value="PLASTID MOVEMENT IMPAIRED PROTEIN-RELATED"/>
    <property type="match status" value="1"/>
</dbReference>
<dbReference type="InterPro" id="IPR025322">
    <property type="entry name" value="PADRE_dom"/>
</dbReference>
<name>A0AAP0K5P3_9MAGN</name>
<accession>A0AAP0K5P3</accession>
<dbReference type="Pfam" id="PF14009">
    <property type="entry name" value="PADRE"/>
    <property type="match status" value="1"/>
</dbReference>
<evidence type="ECO:0000313" key="2">
    <source>
        <dbReference type="EMBL" id="KAK9145805.1"/>
    </source>
</evidence>
<gene>
    <name evidence="2" type="ORF">Sjap_005708</name>
</gene>
<organism evidence="2 3">
    <name type="scientific">Stephania japonica</name>
    <dbReference type="NCBI Taxonomy" id="461633"/>
    <lineage>
        <taxon>Eukaryota</taxon>
        <taxon>Viridiplantae</taxon>
        <taxon>Streptophyta</taxon>
        <taxon>Embryophyta</taxon>
        <taxon>Tracheophyta</taxon>
        <taxon>Spermatophyta</taxon>
        <taxon>Magnoliopsida</taxon>
        <taxon>Ranunculales</taxon>
        <taxon>Menispermaceae</taxon>
        <taxon>Menispermoideae</taxon>
        <taxon>Cissampelideae</taxon>
        <taxon>Stephania</taxon>
    </lineage>
</organism>
<dbReference type="AlphaFoldDB" id="A0AAP0K5P3"/>
<reference evidence="2 3" key="1">
    <citation type="submission" date="2024-01" db="EMBL/GenBank/DDBJ databases">
        <title>Genome assemblies of Stephania.</title>
        <authorList>
            <person name="Yang L."/>
        </authorList>
    </citation>
    <scope>NUCLEOTIDE SEQUENCE [LARGE SCALE GENOMIC DNA]</scope>
    <source>
        <strain evidence="2">QJT</strain>
        <tissue evidence="2">Leaf</tissue>
    </source>
</reference>
<dbReference type="EMBL" id="JBBNAE010000002">
    <property type="protein sequence ID" value="KAK9145805.1"/>
    <property type="molecule type" value="Genomic_DNA"/>
</dbReference>
<evidence type="ECO:0000256" key="1">
    <source>
        <dbReference type="SAM" id="MobiDB-lite"/>
    </source>
</evidence>
<feature type="region of interest" description="Disordered" evidence="1">
    <location>
        <begin position="93"/>
        <end position="113"/>
    </location>
</feature>
<proteinExistence type="predicted"/>